<dbReference type="InterPro" id="IPR001845">
    <property type="entry name" value="HTH_ArsR_DNA-bd_dom"/>
</dbReference>
<dbReference type="AlphaFoldDB" id="A0A5E4ULT6"/>
<evidence type="ECO:0000313" key="5">
    <source>
        <dbReference type="EMBL" id="VVE00473.1"/>
    </source>
</evidence>
<proteinExistence type="predicted"/>
<keyword evidence="3" id="KW-0804">Transcription</keyword>
<dbReference type="Pfam" id="PF12840">
    <property type="entry name" value="HTH_20"/>
    <property type="match status" value="1"/>
</dbReference>
<dbReference type="PANTHER" id="PTHR43132:SF2">
    <property type="entry name" value="ARSENICAL RESISTANCE OPERON REPRESSOR ARSR-RELATED"/>
    <property type="match status" value="1"/>
</dbReference>
<feature type="domain" description="HTH arsR-type" evidence="4">
    <location>
        <begin position="1"/>
        <end position="95"/>
    </location>
</feature>
<dbReference type="GO" id="GO:0003677">
    <property type="term" value="F:DNA binding"/>
    <property type="evidence" value="ECO:0007669"/>
    <property type="project" value="UniProtKB-KW"/>
</dbReference>
<sequence>METNNALEALAALAHSVRLMVFRLLMQAGPEGLPAGRIAELIDMPASSLSFHLKELHRAELLASRQEGRSIIYMARFETMNALLGYLTENCCGGVSCTSVSSCNVVAESNQ</sequence>
<dbReference type="PROSITE" id="PS50987">
    <property type="entry name" value="HTH_ARSR_2"/>
    <property type="match status" value="1"/>
</dbReference>
<dbReference type="PANTHER" id="PTHR43132">
    <property type="entry name" value="ARSENICAL RESISTANCE OPERON REPRESSOR ARSR-RELATED"/>
    <property type="match status" value="1"/>
</dbReference>
<keyword evidence="2" id="KW-0238">DNA-binding</keyword>
<gene>
    <name evidence="5" type="ORF">PEP31012_02092</name>
</gene>
<organism evidence="5 6">
    <name type="scientific">Pandoraea eparura</name>
    <dbReference type="NCBI Taxonomy" id="2508291"/>
    <lineage>
        <taxon>Bacteria</taxon>
        <taxon>Pseudomonadati</taxon>
        <taxon>Pseudomonadota</taxon>
        <taxon>Betaproteobacteria</taxon>
        <taxon>Burkholderiales</taxon>
        <taxon>Burkholderiaceae</taxon>
        <taxon>Pandoraea</taxon>
    </lineage>
</organism>
<keyword evidence="1" id="KW-0805">Transcription regulation</keyword>
<evidence type="ECO:0000256" key="3">
    <source>
        <dbReference type="ARBA" id="ARBA00023163"/>
    </source>
</evidence>
<dbReference type="InterPro" id="IPR036388">
    <property type="entry name" value="WH-like_DNA-bd_sf"/>
</dbReference>
<evidence type="ECO:0000256" key="2">
    <source>
        <dbReference type="ARBA" id="ARBA00023125"/>
    </source>
</evidence>
<evidence type="ECO:0000256" key="1">
    <source>
        <dbReference type="ARBA" id="ARBA00023015"/>
    </source>
</evidence>
<dbReference type="InterPro" id="IPR036390">
    <property type="entry name" value="WH_DNA-bd_sf"/>
</dbReference>
<dbReference type="Proteomes" id="UP000400981">
    <property type="component" value="Unassembled WGS sequence"/>
</dbReference>
<reference evidence="5 6" key="1">
    <citation type="submission" date="2019-08" db="EMBL/GenBank/DDBJ databases">
        <authorList>
            <person name="Peeters C."/>
        </authorList>
    </citation>
    <scope>NUCLEOTIDE SEQUENCE [LARGE SCALE GENOMIC DNA]</scope>
    <source>
        <strain evidence="5 6">LMG 31012</strain>
    </source>
</reference>
<dbReference type="Gene3D" id="1.10.10.10">
    <property type="entry name" value="Winged helix-like DNA-binding domain superfamily/Winged helix DNA-binding domain"/>
    <property type="match status" value="1"/>
</dbReference>
<accession>A0A5E4ULT6</accession>
<dbReference type="SMART" id="SM00418">
    <property type="entry name" value="HTH_ARSR"/>
    <property type="match status" value="1"/>
</dbReference>
<keyword evidence="6" id="KW-1185">Reference proteome</keyword>
<name>A0A5E4ULT6_9BURK</name>
<dbReference type="SUPFAM" id="SSF46785">
    <property type="entry name" value="Winged helix' DNA-binding domain"/>
    <property type="match status" value="1"/>
</dbReference>
<evidence type="ECO:0000259" key="4">
    <source>
        <dbReference type="PROSITE" id="PS50987"/>
    </source>
</evidence>
<protein>
    <submittedName>
        <fullName evidence="5">Transcriptional regulator</fullName>
    </submittedName>
</protein>
<dbReference type="RefSeq" id="WP_150589270.1">
    <property type="nucleotide sequence ID" value="NZ_CABPSH010000003.1"/>
</dbReference>
<dbReference type="EMBL" id="CABPSH010000003">
    <property type="protein sequence ID" value="VVE00473.1"/>
    <property type="molecule type" value="Genomic_DNA"/>
</dbReference>
<dbReference type="CDD" id="cd00090">
    <property type="entry name" value="HTH_ARSR"/>
    <property type="match status" value="1"/>
</dbReference>
<dbReference type="OrthoDB" id="5297460at2"/>
<dbReference type="PRINTS" id="PR00778">
    <property type="entry name" value="HTHARSR"/>
</dbReference>
<dbReference type="InterPro" id="IPR011991">
    <property type="entry name" value="ArsR-like_HTH"/>
</dbReference>
<evidence type="ECO:0000313" key="6">
    <source>
        <dbReference type="Proteomes" id="UP000400981"/>
    </source>
</evidence>
<dbReference type="GO" id="GO:0003700">
    <property type="term" value="F:DNA-binding transcription factor activity"/>
    <property type="evidence" value="ECO:0007669"/>
    <property type="project" value="InterPro"/>
</dbReference>
<dbReference type="InterPro" id="IPR051011">
    <property type="entry name" value="Metal_resp_trans_reg"/>
</dbReference>
<dbReference type="NCBIfam" id="NF033788">
    <property type="entry name" value="HTH_metalloreg"/>
    <property type="match status" value="1"/>
</dbReference>